<dbReference type="PANTHER" id="PTHR11819">
    <property type="entry name" value="SOLUTE CARRIER FAMILY 5"/>
    <property type="match status" value="1"/>
</dbReference>
<feature type="transmembrane region" description="Helical" evidence="6">
    <location>
        <begin position="630"/>
        <end position="651"/>
    </location>
</feature>
<evidence type="ECO:0000256" key="6">
    <source>
        <dbReference type="SAM" id="Phobius"/>
    </source>
</evidence>
<dbReference type="SUPFAM" id="SSF51735">
    <property type="entry name" value="NAD(P)-binding Rossmann-fold domains"/>
    <property type="match status" value="1"/>
</dbReference>
<name>A0A9Q1HFR5_HOLLE</name>
<sequence length="981" mass="109092">MASPLITILKILNYYTDAILLALGSFSVFILVRYSVVQVMLQHLSVLVPISMGLAIFALLFFWWYRYYIRGGNRRCTSHISLKGKTVIITGGNSGIGKGAAIELATRGARVIIACRNVQKAEEAVKEIKDRSGNENVVFRKLELSSFKSVREFAERIKQEEGRLDILINNAGIPDTNTHDEELNPLPTEDGLSQSFQINHFSHFLLTNLLLDLLKKSAPSRVINVTSRLNTAPRRKLDFTEGDGDVRYPKLTFYTRGKLANVLFTKELAVRMEGTGVTSYAVDPGIIFTNIWEKQIVRWKLMAISALFWLLFCDEISGAQTTVHCAIADGLKSGYVYFDCRPSKHVNHMVNDEDLRKQLWDVSLKGSFQSNRRTVKGYFLAGREMLWLPVGASLFVCNIGCGHFIGLAGMGAEGGIAVASFEINGMLVLVCLGWLFLPVYFAAQVYTTPEYLRKRFGGQRIRVYFACFTLVISVLTKISVEMYAGAIFIQQTLGWNLYLSTIAMLLITAVYTISGGLSAVIYTDVLHCIFLLTGGFVVMALLAVKHVPWTELPLQYACAIPTTTITDPNATCGYPREDAFNMFRDPDTADIPWPGAVFGITVSAIWYWCTDQVIVQRALASKSLVHAQGACILAGFLKSLPLFLIIIPGMVSRILFPDEVACVTPTACTDVCGNPSGCSNLAYSKLVVEMVPVGLRGLSVTAVMSALLSSLTSIFNSCSAVFTLDIWRRIRPNVSEVELMVVGRVTVFMTVGISLLWIPVIQVSQGGRLFDYIQLVTSYLSPPVAAVSILAITWHRVNEKGAFFGLIVGLVAGLSGLVIEIVFNEPPCFASDTRPEYFQRWHYLYFGLFLFVFVMLVTILVSLCTDPLDHQFVDGLTWSTKKKTVKHSTSMSRYETLYCTDGERTRNADEAPFSKFCIDWCCGTDISSNTKEKQEKVTSKRNQPPMPVLKFKEATRSQTILLSISCFLMIGLCLFLMSYFA</sequence>
<feature type="transmembrane region" description="Helical" evidence="6">
    <location>
        <begin position="423"/>
        <end position="443"/>
    </location>
</feature>
<gene>
    <name evidence="7" type="ORF">HOLleu_11679</name>
</gene>
<dbReference type="AlphaFoldDB" id="A0A9Q1HFR5"/>
<dbReference type="PROSITE" id="PS00457">
    <property type="entry name" value="NA_SOLUT_SYMP_2"/>
    <property type="match status" value="1"/>
</dbReference>
<accession>A0A9Q1HFR5</accession>
<keyword evidence="3 6" id="KW-0812">Transmembrane</keyword>
<dbReference type="InterPro" id="IPR038377">
    <property type="entry name" value="Na/Glc_symporter_sf"/>
</dbReference>
<proteinExistence type="inferred from homology"/>
<dbReference type="InterPro" id="IPR036291">
    <property type="entry name" value="NAD(P)-bd_dom_sf"/>
</dbReference>
<dbReference type="InterPro" id="IPR018212">
    <property type="entry name" value="Na/solute_symporter_CS"/>
</dbReference>
<dbReference type="NCBIfam" id="TIGR00813">
    <property type="entry name" value="sss"/>
    <property type="match status" value="1"/>
</dbReference>
<evidence type="ECO:0000256" key="2">
    <source>
        <dbReference type="ARBA" id="ARBA00006434"/>
    </source>
</evidence>
<keyword evidence="5 6" id="KW-0472">Membrane</keyword>
<dbReference type="Gene3D" id="3.40.50.720">
    <property type="entry name" value="NAD(P)-binding Rossmann-like Domain"/>
    <property type="match status" value="1"/>
</dbReference>
<dbReference type="PANTHER" id="PTHR11819:SF195">
    <property type="entry name" value="SODIUM_GLUCOSE COTRANSPORTER 4"/>
    <property type="match status" value="1"/>
</dbReference>
<comment type="subcellular location">
    <subcellularLocation>
        <location evidence="1">Membrane</location>
        <topology evidence="1">Multi-pass membrane protein</topology>
    </subcellularLocation>
</comment>
<evidence type="ECO:0000256" key="3">
    <source>
        <dbReference type="ARBA" id="ARBA00022692"/>
    </source>
</evidence>
<feature type="transmembrane region" description="Helical" evidence="6">
    <location>
        <begin position="386"/>
        <end position="411"/>
    </location>
</feature>
<evidence type="ECO:0000313" key="7">
    <source>
        <dbReference type="EMBL" id="KAJ8044265.1"/>
    </source>
</evidence>
<dbReference type="Gene3D" id="1.20.1730.10">
    <property type="entry name" value="Sodium/glucose cotransporter"/>
    <property type="match status" value="1"/>
</dbReference>
<dbReference type="Pfam" id="PF00474">
    <property type="entry name" value="SSF"/>
    <property type="match status" value="1"/>
</dbReference>
<feature type="transmembrane region" description="Helical" evidence="6">
    <location>
        <begin position="525"/>
        <end position="544"/>
    </location>
</feature>
<feature type="transmembrane region" description="Helical" evidence="6">
    <location>
        <begin position="772"/>
        <end position="794"/>
    </location>
</feature>
<dbReference type="PROSITE" id="PS50283">
    <property type="entry name" value="NA_SOLUT_SYMP_3"/>
    <property type="match status" value="1"/>
</dbReference>
<feature type="transmembrane region" description="Helical" evidence="6">
    <location>
        <begin position="44"/>
        <end position="65"/>
    </location>
</feature>
<keyword evidence="4 6" id="KW-1133">Transmembrane helix</keyword>
<feature type="transmembrane region" description="Helical" evidence="6">
    <location>
        <begin position="843"/>
        <end position="863"/>
    </location>
</feature>
<keyword evidence="8" id="KW-1185">Reference proteome</keyword>
<comment type="caution">
    <text evidence="7">The sequence shown here is derived from an EMBL/GenBank/DDBJ whole genome shotgun (WGS) entry which is preliminary data.</text>
</comment>
<feature type="transmembrane region" description="Helical" evidence="6">
    <location>
        <begin position="801"/>
        <end position="823"/>
    </location>
</feature>
<feature type="transmembrane region" description="Helical" evidence="6">
    <location>
        <begin position="960"/>
        <end position="980"/>
    </location>
</feature>
<dbReference type="InterPro" id="IPR001734">
    <property type="entry name" value="Na/solute_symporter"/>
</dbReference>
<feature type="transmembrane region" description="Helical" evidence="6">
    <location>
        <begin position="591"/>
        <end position="609"/>
    </location>
</feature>
<dbReference type="OrthoDB" id="6132759at2759"/>
<organism evidence="7 8">
    <name type="scientific">Holothuria leucospilota</name>
    <name type="common">Black long sea cucumber</name>
    <name type="synonym">Mertensiothuria leucospilota</name>
    <dbReference type="NCBI Taxonomy" id="206669"/>
    <lineage>
        <taxon>Eukaryota</taxon>
        <taxon>Metazoa</taxon>
        <taxon>Echinodermata</taxon>
        <taxon>Eleutherozoa</taxon>
        <taxon>Echinozoa</taxon>
        <taxon>Holothuroidea</taxon>
        <taxon>Aspidochirotacea</taxon>
        <taxon>Aspidochirotida</taxon>
        <taxon>Holothuriidae</taxon>
        <taxon>Holothuria</taxon>
    </lineage>
</organism>
<dbReference type="GO" id="GO:0005886">
    <property type="term" value="C:plasma membrane"/>
    <property type="evidence" value="ECO:0007669"/>
    <property type="project" value="TreeGrafter"/>
</dbReference>
<evidence type="ECO:0000256" key="4">
    <source>
        <dbReference type="ARBA" id="ARBA00022989"/>
    </source>
</evidence>
<dbReference type="Pfam" id="PF00106">
    <property type="entry name" value="adh_short"/>
    <property type="match status" value="1"/>
</dbReference>
<feature type="transmembrane region" description="Helical" evidence="6">
    <location>
        <begin position="463"/>
        <end position="489"/>
    </location>
</feature>
<feature type="transmembrane region" description="Helical" evidence="6">
    <location>
        <begin position="12"/>
        <end position="32"/>
    </location>
</feature>
<dbReference type="CDD" id="cd05327">
    <property type="entry name" value="retinol-DH_like_SDR_c_like"/>
    <property type="match status" value="1"/>
</dbReference>
<feature type="transmembrane region" description="Helical" evidence="6">
    <location>
        <begin position="702"/>
        <end position="727"/>
    </location>
</feature>
<dbReference type="InterPro" id="IPR002347">
    <property type="entry name" value="SDR_fam"/>
</dbReference>
<evidence type="ECO:0000256" key="1">
    <source>
        <dbReference type="ARBA" id="ARBA00004141"/>
    </source>
</evidence>
<dbReference type="EMBL" id="JAIZAY010000004">
    <property type="protein sequence ID" value="KAJ8044265.1"/>
    <property type="molecule type" value="Genomic_DNA"/>
</dbReference>
<evidence type="ECO:0000256" key="5">
    <source>
        <dbReference type="ARBA" id="ARBA00023136"/>
    </source>
</evidence>
<dbReference type="PRINTS" id="PR00081">
    <property type="entry name" value="GDHRDH"/>
</dbReference>
<dbReference type="PROSITE" id="PS00456">
    <property type="entry name" value="NA_SOLUT_SYMP_1"/>
    <property type="match status" value="1"/>
</dbReference>
<dbReference type="PRINTS" id="PR00080">
    <property type="entry name" value="SDRFAMILY"/>
</dbReference>
<comment type="similarity">
    <text evidence="2">Belongs to the sodium:solute symporter (SSF) (TC 2.A.21) family.</text>
</comment>
<protein>
    <submittedName>
        <fullName evidence="7">Sodium/glucose cotransporter 4</fullName>
    </submittedName>
</protein>
<reference evidence="7" key="1">
    <citation type="submission" date="2021-10" db="EMBL/GenBank/DDBJ databases">
        <title>Tropical sea cucumber genome reveals ecological adaptation and Cuvierian tubules defense mechanism.</title>
        <authorList>
            <person name="Chen T."/>
        </authorList>
    </citation>
    <scope>NUCLEOTIDE SEQUENCE</scope>
    <source>
        <strain evidence="7">Nanhai2018</strain>
        <tissue evidence="7">Muscle</tissue>
    </source>
</reference>
<evidence type="ECO:0000313" key="8">
    <source>
        <dbReference type="Proteomes" id="UP001152320"/>
    </source>
</evidence>
<feature type="transmembrane region" description="Helical" evidence="6">
    <location>
        <begin position="739"/>
        <end position="760"/>
    </location>
</feature>
<dbReference type="GO" id="GO:0005412">
    <property type="term" value="F:D-glucose:sodium symporter activity"/>
    <property type="evidence" value="ECO:0007669"/>
    <property type="project" value="TreeGrafter"/>
</dbReference>
<feature type="transmembrane region" description="Helical" evidence="6">
    <location>
        <begin position="495"/>
        <end position="513"/>
    </location>
</feature>
<dbReference type="Proteomes" id="UP001152320">
    <property type="component" value="Chromosome 4"/>
</dbReference>